<accession>A0A8K0DMH9</accession>
<protein>
    <submittedName>
        <fullName evidence="2">Uncharacterized protein</fullName>
    </submittedName>
</protein>
<feature type="signal peptide" evidence="1">
    <location>
        <begin position="1"/>
        <end position="20"/>
    </location>
</feature>
<dbReference type="Proteomes" id="UP000801492">
    <property type="component" value="Unassembled WGS sequence"/>
</dbReference>
<dbReference type="Pfam" id="PF11901">
    <property type="entry name" value="DM9"/>
    <property type="match status" value="1"/>
</dbReference>
<dbReference type="InterPro" id="IPR006616">
    <property type="entry name" value="DM9_repeat"/>
</dbReference>
<sequence length="180" mass="20548">MIKCAIIVFFSCLLYAEVQAKCRVMQGYYWRDFTGEVPDDALPGGADPNGKPIFIGQVLQLGFLIPVKIYLDNPTAYYEFERKEVPVTENIKILCTQYPEHFEWIRTSDDEIKFLTEKHLVIGGYQPSWTTFIGRVRHGSETLVGKLLFTERPNSTGLHVTSNGSGIQYSSYEILVYNPH</sequence>
<proteinExistence type="predicted"/>
<reference evidence="2" key="1">
    <citation type="submission" date="2019-08" db="EMBL/GenBank/DDBJ databases">
        <title>The genome of the North American firefly Photinus pyralis.</title>
        <authorList>
            <consortium name="Photinus pyralis genome working group"/>
            <person name="Fallon T.R."/>
            <person name="Sander Lower S.E."/>
            <person name="Weng J.-K."/>
        </authorList>
    </citation>
    <scope>NUCLEOTIDE SEQUENCE</scope>
    <source>
        <strain evidence="2">TRF0915ILg1</strain>
        <tissue evidence="2">Whole body</tissue>
    </source>
</reference>
<evidence type="ECO:0000256" key="1">
    <source>
        <dbReference type="SAM" id="SignalP"/>
    </source>
</evidence>
<gene>
    <name evidence="2" type="ORF">ILUMI_00344</name>
</gene>
<evidence type="ECO:0000313" key="3">
    <source>
        <dbReference type="Proteomes" id="UP000801492"/>
    </source>
</evidence>
<feature type="chain" id="PRO_5035450852" evidence="1">
    <location>
        <begin position="21"/>
        <end position="180"/>
    </location>
</feature>
<dbReference type="SMART" id="SM00696">
    <property type="entry name" value="DM9"/>
    <property type="match status" value="2"/>
</dbReference>
<name>A0A8K0DMH9_IGNLU</name>
<keyword evidence="1" id="KW-0732">Signal</keyword>
<evidence type="ECO:0000313" key="2">
    <source>
        <dbReference type="EMBL" id="KAF2905838.1"/>
    </source>
</evidence>
<keyword evidence="3" id="KW-1185">Reference proteome</keyword>
<dbReference type="PANTHER" id="PTHR31649:SF10">
    <property type="entry name" value="IP19903P-RELATED"/>
    <property type="match status" value="1"/>
</dbReference>
<comment type="caution">
    <text evidence="2">The sequence shown here is derived from an EMBL/GenBank/DDBJ whole genome shotgun (WGS) entry which is preliminary data.</text>
</comment>
<dbReference type="PANTHER" id="PTHR31649">
    <property type="entry name" value="AGAP009604-PA"/>
    <property type="match status" value="1"/>
</dbReference>
<organism evidence="2 3">
    <name type="scientific">Ignelater luminosus</name>
    <name type="common">Cucubano</name>
    <name type="synonym">Pyrophorus luminosus</name>
    <dbReference type="NCBI Taxonomy" id="2038154"/>
    <lineage>
        <taxon>Eukaryota</taxon>
        <taxon>Metazoa</taxon>
        <taxon>Ecdysozoa</taxon>
        <taxon>Arthropoda</taxon>
        <taxon>Hexapoda</taxon>
        <taxon>Insecta</taxon>
        <taxon>Pterygota</taxon>
        <taxon>Neoptera</taxon>
        <taxon>Endopterygota</taxon>
        <taxon>Coleoptera</taxon>
        <taxon>Polyphaga</taxon>
        <taxon>Elateriformia</taxon>
        <taxon>Elateroidea</taxon>
        <taxon>Elateridae</taxon>
        <taxon>Agrypninae</taxon>
        <taxon>Pyrophorini</taxon>
        <taxon>Ignelater</taxon>
    </lineage>
</organism>
<dbReference type="EMBL" id="VTPC01000423">
    <property type="protein sequence ID" value="KAF2905838.1"/>
    <property type="molecule type" value="Genomic_DNA"/>
</dbReference>
<dbReference type="OrthoDB" id="6767006at2759"/>
<dbReference type="AlphaFoldDB" id="A0A8K0DMH9"/>